<dbReference type="EMBL" id="CH473989">
    <property type="protein sequence ID" value="EDM10778.1"/>
    <property type="molecule type" value="Genomic_DNA"/>
</dbReference>
<organism evidence="1 2">
    <name type="scientific">Rattus norvegicus</name>
    <name type="common">Rat</name>
    <dbReference type="NCBI Taxonomy" id="10116"/>
    <lineage>
        <taxon>Eukaryota</taxon>
        <taxon>Metazoa</taxon>
        <taxon>Chordata</taxon>
        <taxon>Craniata</taxon>
        <taxon>Vertebrata</taxon>
        <taxon>Euteleostomi</taxon>
        <taxon>Mammalia</taxon>
        <taxon>Eutheria</taxon>
        <taxon>Euarchontoglires</taxon>
        <taxon>Glires</taxon>
        <taxon>Rodentia</taxon>
        <taxon>Myomorpha</taxon>
        <taxon>Muroidea</taxon>
        <taxon>Muridae</taxon>
        <taxon>Murinae</taxon>
        <taxon>Rattus</taxon>
    </lineage>
</organism>
<dbReference type="AlphaFoldDB" id="A6JLL3"/>
<dbReference type="Proteomes" id="UP000234681">
    <property type="component" value="Chromosome 11"/>
</dbReference>
<evidence type="ECO:0000313" key="2">
    <source>
        <dbReference type="Proteomes" id="UP000234681"/>
    </source>
</evidence>
<protein>
    <submittedName>
        <fullName evidence="1">RCG58727</fullName>
    </submittedName>
</protein>
<reference evidence="2" key="1">
    <citation type="submission" date="2005-09" db="EMBL/GenBank/DDBJ databases">
        <authorList>
            <person name="Mural R.J."/>
            <person name="Li P.W."/>
            <person name="Adams M.D."/>
            <person name="Amanatides P.G."/>
            <person name="Baden-Tillson H."/>
            <person name="Barnstead M."/>
            <person name="Chin S.H."/>
            <person name="Dew I."/>
            <person name="Evans C.A."/>
            <person name="Ferriera S."/>
            <person name="Flanigan M."/>
            <person name="Fosler C."/>
            <person name="Glodek A."/>
            <person name="Gu Z."/>
            <person name="Holt R.A."/>
            <person name="Jennings D."/>
            <person name="Kraft C.L."/>
            <person name="Lu F."/>
            <person name="Nguyen T."/>
            <person name="Nusskern D.R."/>
            <person name="Pfannkoch C.M."/>
            <person name="Sitter C."/>
            <person name="Sutton G.G."/>
            <person name="Venter J.C."/>
            <person name="Wang Z."/>
            <person name="Woodage T."/>
            <person name="Zheng X.H."/>
            <person name="Zhong F."/>
        </authorList>
    </citation>
    <scope>NUCLEOTIDE SEQUENCE [LARGE SCALE GENOMIC DNA]</scope>
    <source>
        <strain>BN</strain>
        <strain evidence="2">Sprague-Dawley</strain>
    </source>
</reference>
<accession>A6JLL3</accession>
<name>A6JLL3_RAT</name>
<evidence type="ECO:0000313" key="1">
    <source>
        <dbReference type="EMBL" id="EDM10778.1"/>
    </source>
</evidence>
<sequence>MYICVSLKRAISICQCTREKERDDSSQCMSDNHKTHLRQRHRGVMCEPSCGNSGTCADKTNWPHGLGLA</sequence>
<gene>
    <name evidence="1" type="ORF">rCG_58727</name>
</gene>
<proteinExistence type="predicted"/>